<sequence length="115" mass="12878">MNRIFYIIFSLFVIHSIAFASGGFSGGGVGQVTQAKDREKFHLGKAIYNLETELGQVDPNKVNAQTEKLEFLQGALPNSEKKRVNLLDLAGKLTDEQIQALEYFISVRFNVKLDK</sequence>
<keyword evidence="1" id="KW-0732">Signal</keyword>
<dbReference type="EMBL" id="BFBB01000007">
    <property type="protein sequence ID" value="GBF50681.1"/>
    <property type="molecule type" value="Genomic_DNA"/>
</dbReference>
<evidence type="ECO:0000313" key="3">
    <source>
        <dbReference type="Proteomes" id="UP000245133"/>
    </source>
</evidence>
<accession>A0A2P2E1C3</accession>
<feature type="signal peptide" evidence="1">
    <location>
        <begin position="1"/>
        <end position="20"/>
    </location>
</feature>
<evidence type="ECO:0008006" key="4">
    <source>
        <dbReference type="Google" id="ProtNLM"/>
    </source>
</evidence>
<organism evidence="2 3">
    <name type="scientific">Leptospira ryugenii</name>
    <dbReference type="NCBI Taxonomy" id="1917863"/>
    <lineage>
        <taxon>Bacteria</taxon>
        <taxon>Pseudomonadati</taxon>
        <taxon>Spirochaetota</taxon>
        <taxon>Spirochaetia</taxon>
        <taxon>Leptospirales</taxon>
        <taxon>Leptospiraceae</taxon>
        <taxon>Leptospira</taxon>
    </lineage>
</organism>
<protein>
    <recommendedName>
        <fullName evidence="4">Lipoprotein</fullName>
    </recommendedName>
</protein>
<dbReference type="OrthoDB" id="331083at2"/>
<dbReference type="AlphaFoldDB" id="A0A2P2E1C3"/>
<gene>
    <name evidence="2" type="ORF">LPTSP4_22080</name>
</gene>
<comment type="caution">
    <text evidence="2">The sequence shown here is derived from an EMBL/GenBank/DDBJ whole genome shotgun (WGS) entry which is preliminary data.</text>
</comment>
<dbReference type="RefSeq" id="WP_108976625.1">
    <property type="nucleotide sequence ID" value="NZ_BFBB01000007.1"/>
</dbReference>
<dbReference type="Proteomes" id="UP000245133">
    <property type="component" value="Unassembled WGS sequence"/>
</dbReference>
<keyword evidence="3" id="KW-1185">Reference proteome</keyword>
<name>A0A2P2E1C3_9LEPT</name>
<proteinExistence type="predicted"/>
<feature type="chain" id="PRO_5015150673" description="Lipoprotein" evidence="1">
    <location>
        <begin position="21"/>
        <end position="115"/>
    </location>
</feature>
<reference evidence="2 3" key="1">
    <citation type="submission" date="2018-02" db="EMBL/GenBank/DDBJ databases">
        <title>Novel Leptospira species isolated from soil and water in Japan.</title>
        <authorList>
            <person name="Nakao R."/>
            <person name="Masuzawa T."/>
        </authorList>
    </citation>
    <scope>NUCLEOTIDE SEQUENCE [LARGE SCALE GENOMIC DNA]</scope>
    <source>
        <strain evidence="2 3">YH101</strain>
    </source>
</reference>
<evidence type="ECO:0000256" key="1">
    <source>
        <dbReference type="SAM" id="SignalP"/>
    </source>
</evidence>
<evidence type="ECO:0000313" key="2">
    <source>
        <dbReference type="EMBL" id="GBF50681.1"/>
    </source>
</evidence>